<gene>
    <name evidence="1" type="ORF">GCM10022247_60370</name>
</gene>
<name>A0ABP7TKA2_9PSEU</name>
<protein>
    <submittedName>
        <fullName evidence="1">Uncharacterized protein</fullName>
    </submittedName>
</protein>
<keyword evidence="2" id="KW-1185">Reference proteome</keyword>
<accession>A0ABP7TKA2</accession>
<organism evidence="1 2">
    <name type="scientific">Allokutzneria multivorans</name>
    <dbReference type="NCBI Taxonomy" id="1142134"/>
    <lineage>
        <taxon>Bacteria</taxon>
        <taxon>Bacillati</taxon>
        <taxon>Actinomycetota</taxon>
        <taxon>Actinomycetes</taxon>
        <taxon>Pseudonocardiales</taxon>
        <taxon>Pseudonocardiaceae</taxon>
        <taxon>Allokutzneria</taxon>
    </lineage>
</organism>
<sequence>MSALTPLGTTITSLTWINVPDKYNPQRGFDRLEKARAYDSSGFIHAELGLSHSDAGSRTVTVHDGERALAGVDPVGAVAVEHDLLLTHAGGRQSCTSLREAESSGLSGYLTERVGFRSTGGELFWLDLGGAVALSRE</sequence>
<evidence type="ECO:0000313" key="1">
    <source>
        <dbReference type="EMBL" id="GAA4027317.1"/>
    </source>
</evidence>
<proteinExistence type="predicted"/>
<reference evidence="2" key="1">
    <citation type="journal article" date="2019" name="Int. J. Syst. Evol. Microbiol.">
        <title>The Global Catalogue of Microorganisms (GCM) 10K type strain sequencing project: providing services to taxonomists for standard genome sequencing and annotation.</title>
        <authorList>
            <consortium name="The Broad Institute Genomics Platform"/>
            <consortium name="The Broad Institute Genome Sequencing Center for Infectious Disease"/>
            <person name="Wu L."/>
            <person name="Ma J."/>
        </authorList>
    </citation>
    <scope>NUCLEOTIDE SEQUENCE [LARGE SCALE GENOMIC DNA]</scope>
    <source>
        <strain evidence="2">JCM 17342</strain>
    </source>
</reference>
<dbReference type="RefSeq" id="WP_344882182.1">
    <property type="nucleotide sequence ID" value="NZ_BAABAL010000019.1"/>
</dbReference>
<dbReference type="Proteomes" id="UP001501747">
    <property type="component" value="Unassembled WGS sequence"/>
</dbReference>
<dbReference type="EMBL" id="BAABAL010000019">
    <property type="protein sequence ID" value="GAA4027317.1"/>
    <property type="molecule type" value="Genomic_DNA"/>
</dbReference>
<comment type="caution">
    <text evidence="1">The sequence shown here is derived from an EMBL/GenBank/DDBJ whole genome shotgun (WGS) entry which is preliminary data.</text>
</comment>
<evidence type="ECO:0000313" key="2">
    <source>
        <dbReference type="Proteomes" id="UP001501747"/>
    </source>
</evidence>